<dbReference type="Proteomes" id="UP000305238">
    <property type="component" value="Unassembled WGS sequence"/>
</dbReference>
<comment type="caution">
    <text evidence="2">The sequence shown here is derived from an EMBL/GenBank/DDBJ whole genome shotgun (WGS) entry which is preliminary data.</text>
</comment>
<gene>
    <name evidence="2" type="ORF">ETD96_09445</name>
</gene>
<accession>A0A5S4H6E4</accession>
<dbReference type="RefSeq" id="WP_138635934.1">
    <property type="nucleotide sequence ID" value="NZ_JASWDG010000074.1"/>
</dbReference>
<reference evidence="2 3" key="1">
    <citation type="submission" date="2019-05" db="EMBL/GenBank/DDBJ databases">
        <title>Draft genome sequence of Actinomadura geliboluensis A8036.</title>
        <authorList>
            <person name="Saricaoglu S."/>
            <person name="Isik K."/>
        </authorList>
    </citation>
    <scope>NUCLEOTIDE SEQUENCE [LARGE SCALE GENOMIC DNA]</scope>
    <source>
        <strain evidence="2 3">A8036</strain>
    </source>
</reference>
<evidence type="ECO:0000313" key="3">
    <source>
        <dbReference type="Proteomes" id="UP000305238"/>
    </source>
</evidence>
<sequence>MSTADPSHAGTRPGSARIVSWVVVGMTSWWLAFPLAIAIGLALVDEASGNVVGRSAAVALLWAGLGGAALAPVAGLVAAVVGRRRKAGAYFIGMGAVTVCCVLFILYALSQA</sequence>
<keyword evidence="1" id="KW-1133">Transmembrane helix</keyword>
<feature type="transmembrane region" description="Helical" evidence="1">
    <location>
        <begin position="21"/>
        <end position="44"/>
    </location>
</feature>
<name>A0A5S4H6E4_9ACTN</name>
<proteinExistence type="predicted"/>
<dbReference type="OrthoDB" id="10016662at2"/>
<dbReference type="AlphaFoldDB" id="A0A5S4H6E4"/>
<feature type="transmembrane region" description="Helical" evidence="1">
    <location>
        <begin position="56"/>
        <end position="81"/>
    </location>
</feature>
<feature type="transmembrane region" description="Helical" evidence="1">
    <location>
        <begin position="88"/>
        <end position="109"/>
    </location>
</feature>
<protein>
    <submittedName>
        <fullName evidence="2">Uncharacterized protein</fullName>
    </submittedName>
</protein>
<keyword evidence="3" id="KW-1185">Reference proteome</keyword>
<evidence type="ECO:0000256" key="1">
    <source>
        <dbReference type="SAM" id="Phobius"/>
    </source>
</evidence>
<keyword evidence="1" id="KW-0472">Membrane</keyword>
<keyword evidence="1" id="KW-0812">Transmembrane</keyword>
<evidence type="ECO:0000313" key="2">
    <source>
        <dbReference type="EMBL" id="TMR40687.1"/>
    </source>
</evidence>
<organism evidence="2 3">
    <name type="scientific">Actinomadura geliboluensis</name>
    <dbReference type="NCBI Taxonomy" id="882440"/>
    <lineage>
        <taxon>Bacteria</taxon>
        <taxon>Bacillati</taxon>
        <taxon>Actinomycetota</taxon>
        <taxon>Actinomycetes</taxon>
        <taxon>Streptosporangiales</taxon>
        <taxon>Thermomonosporaceae</taxon>
        <taxon>Actinomadura</taxon>
    </lineage>
</organism>
<dbReference type="EMBL" id="VCKZ01000046">
    <property type="protein sequence ID" value="TMR40687.1"/>
    <property type="molecule type" value="Genomic_DNA"/>
</dbReference>